<sequence>MIRFLLSAIFGLIISFSSFAQQTRTITGTVTDTAGAALNDVYVKLLAGKDSITTTTNASGVFHFAKVAFSNFTLSVTRIGFQTFSHNYSITAKDNNTYTVETIRLATQDNRLTDVVVVAINPVIVKEDTVEYKASAYKVREGAPVEDVIKKLPGVTVDKDGKVTAQGKAVARIRVNGKDYFGGDVQTATQNLPADMIENIQIIDDYGDRANVTGIKEGEPEKILNITIQKGKNKGNFGNATLGAGTQSRYVARLSANNFNEDRQISVLGSVNNTNANIFNFNGGGRGGGARGANFGGAERTIGGDGINIVKSLGLNYRNKWGKKITSYGSYSFSGNSNYLTGTSFQQDFNPKNISTTGRSSTNNTSNSNHRVTWNVEYNMDTANFFKISPYFSYGTSQNSGKSISEISRQKYYTLNNSVYSNNSTSPSGGTEFFFNHKFGKRGRNFSLNTNIDYSERSQDRNSNNNYHDIDSTMPNYLVKDSNRVQFIVNESRNTTTNVRISYAEPISKFSSVEVSYNRNNSVTQSLKNVDDVDPIFGGKVRNLKQSNDYNYGFTTNRYGISLRTFKQKYNYVLGFVAQPTNLTGNDLGRKITTTNRNFYIIPNARFVYNFARSNNLTITYGGGSREPNFLQLQPISDSTNLRNIVIGNPNLKAEFTNRLGAQYNKVGILTGTSFFANVSFDQSQNRIVTARFNDPRGTGRTITYLNTNGFYGFNGNFAFTKPFAQRKFYATISTSASFDNNISYTDNFRNNGQNWVIRPGARLRLDLENIIDVDVNSNYNINKTVTQYIDTAISTQVKSLTIGLNGKNYFFKNWTIGYDLTKIMNSGYLNTKNSNPTLLNMFAERRFLKNNKATIRLQAFDLFNQNTGISRDVNGTTVTDVQNNRLGRYLLLTFNIRLQKFTGKALQRYQESRGGNR</sequence>
<dbReference type="InterPro" id="IPR008969">
    <property type="entry name" value="CarboxyPept-like_regulatory"/>
</dbReference>
<dbReference type="InterPro" id="IPR041700">
    <property type="entry name" value="OMP_b-brl_3"/>
</dbReference>
<feature type="signal peptide" evidence="1">
    <location>
        <begin position="1"/>
        <end position="20"/>
    </location>
</feature>
<accession>A0A512B900</accession>
<dbReference type="Gene3D" id="2.60.40.1120">
    <property type="entry name" value="Carboxypeptidase-like, regulatory domain"/>
    <property type="match status" value="1"/>
</dbReference>
<name>A0A512B900_9BACT</name>
<reference evidence="3 4" key="1">
    <citation type="submission" date="2019-07" db="EMBL/GenBank/DDBJ databases">
        <title>Whole genome shotgun sequence of Segetibacter aerophilus NBRC 106135.</title>
        <authorList>
            <person name="Hosoyama A."/>
            <person name="Uohara A."/>
            <person name="Ohji S."/>
            <person name="Ichikawa N."/>
        </authorList>
    </citation>
    <scope>NUCLEOTIDE SEQUENCE [LARGE SCALE GENOMIC DNA]</scope>
    <source>
        <strain evidence="3 4">NBRC 106135</strain>
    </source>
</reference>
<feature type="domain" description="Outer membrane protein beta-barrel" evidence="2">
    <location>
        <begin position="437"/>
        <end position="896"/>
    </location>
</feature>
<dbReference type="OrthoDB" id="606930at2"/>
<dbReference type="AlphaFoldDB" id="A0A512B900"/>
<evidence type="ECO:0000256" key="1">
    <source>
        <dbReference type="SAM" id="SignalP"/>
    </source>
</evidence>
<evidence type="ECO:0000259" key="2">
    <source>
        <dbReference type="Pfam" id="PF14905"/>
    </source>
</evidence>
<evidence type="ECO:0000313" key="3">
    <source>
        <dbReference type="EMBL" id="GEO08444.1"/>
    </source>
</evidence>
<keyword evidence="4" id="KW-1185">Reference proteome</keyword>
<dbReference type="RefSeq" id="WP_147202501.1">
    <property type="nucleotide sequence ID" value="NZ_BJYT01000002.1"/>
</dbReference>
<feature type="chain" id="PRO_5022195846" evidence="1">
    <location>
        <begin position="21"/>
        <end position="918"/>
    </location>
</feature>
<keyword evidence="3" id="KW-0176">Collagen</keyword>
<proteinExistence type="predicted"/>
<protein>
    <submittedName>
        <fullName evidence="3">Collagen-binding protein</fullName>
    </submittedName>
</protein>
<dbReference type="Proteomes" id="UP000321513">
    <property type="component" value="Unassembled WGS sequence"/>
</dbReference>
<dbReference type="Pfam" id="PF13620">
    <property type="entry name" value="CarboxypepD_reg"/>
    <property type="match status" value="1"/>
</dbReference>
<organism evidence="3 4">
    <name type="scientific">Segetibacter aerophilus</name>
    <dbReference type="NCBI Taxonomy" id="670293"/>
    <lineage>
        <taxon>Bacteria</taxon>
        <taxon>Pseudomonadati</taxon>
        <taxon>Bacteroidota</taxon>
        <taxon>Chitinophagia</taxon>
        <taxon>Chitinophagales</taxon>
        <taxon>Chitinophagaceae</taxon>
        <taxon>Segetibacter</taxon>
    </lineage>
</organism>
<dbReference type="SUPFAM" id="SSF56935">
    <property type="entry name" value="Porins"/>
    <property type="match status" value="1"/>
</dbReference>
<gene>
    <name evidence="3" type="ORF">SAE01_09400</name>
</gene>
<keyword evidence="1" id="KW-0732">Signal</keyword>
<dbReference type="SUPFAM" id="SSF49464">
    <property type="entry name" value="Carboxypeptidase regulatory domain-like"/>
    <property type="match status" value="1"/>
</dbReference>
<dbReference type="EMBL" id="BJYT01000002">
    <property type="protein sequence ID" value="GEO08444.1"/>
    <property type="molecule type" value="Genomic_DNA"/>
</dbReference>
<dbReference type="Pfam" id="PF14905">
    <property type="entry name" value="OMP_b-brl_3"/>
    <property type="match status" value="1"/>
</dbReference>
<evidence type="ECO:0000313" key="4">
    <source>
        <dbReference type="Proteomes" id="UP000321513"/>
    </source>
</evidence>
<comment type="caution">
    <text evidence="3">The sequence shown here is derived from an EMBL/GenBank/DDBJ whole genome shotgun (WGS) entry which is preliminary data.</text>
</comment>